<evidence type="ECO:0000313" key="1">
    <source>
        <dbReference type="EMBL" id="PAX57187.1"/>
    </source>
</evidence>
<name>A0A2A2TKT0_9CYAN</name>
<dbReference type="OrthoDB" id="573320at2"/>
<proteinExistence type="predicted"/>
<accession>A0A2A2TKT0</accession>
<comment type="caution">
    <text evidence="1">The sequence shown here is derived from an EMBL/GenBank/DDBJ whole genome shotgun (WGS) entry which is preliminary data.</text>
</comment>
<keyword evidence="2" id="KW-1185">Reference proteome</keyword>
<reference evidence="1 2" key="1">
    <citation type="submission" date="2017-08" db="EMBL/GenBank/DDBJ databases">
        <title>Draft genome sequence of filamentous cyanobacterium Calothrix elsteri CCALA 953.</title>
        <authorList>
            <person name="Gagunashvili A.N."/>
            <person name="Elster J."/>
            <person name="Andresson O.S."/>
        </authorList>
    </citation>
    <scope>NUCLEOTIDE SEQUENCE [LARGE SCALE GENOMIC DNA]</scope>
    <source>
        <strain evidence="1 2">CCALA 953</strain>
    </source>
</reference>
<evidence type="ECO:0000313" key="2">
    <source>
        <dbReference type="Proteomes" id="UP000218238"/>
    </source>
</evidence>
<sequence>MRAQERMGTVDEKGQLSLDEPLKNKHSRVKVIILYFEDTDEDDESKESILNGFRTSLQELKVGKTRDISKLWDGIDDE</sequence>
<dbReference type="RefSeq" id="WP_095721398.1">
    <property type="nucleotide sequence ID" value="NZ_NTFS01000072.1"/>
</dbReference>
<dbReference type="EMBL" id="NTFS01000072">
    <property type="protein sequence ID" value="PAX57187.1"/>
    <property type="molecule type" value="Genomic_DNA"/>
</dbReference>
<dbReference type="Proteomes" id="UP000218238">
    <property type="component" value="Unassembled WGS sequence"/>
</dbReference>
<dbReference type="AlphaFoldDB" id="A0A2A2TKT0"/>
<organism evidence="1 2">
    <name type="scientific">Brunnivagina elsteri CCALA 953</name>
    <dbReference type="NCBI Taxonomy" id="987040"/>
    <lineage>
        <taxon>Bacteria</taxon>
        <taxon>Bacillati</taxon>
        <taxon>Cyanobacteriota</taxon>
        <taxon>Cyanophyceae</taxon>
        <taxon>Nostocales</taxon>
        <taxon>Calotrichaceae</taxon>
        <taxon>Brunnivagina</taxon>
    </lineage>
</organism>
<gene>
    <name evidence="1" type="ORF">CK510_09085</name>
</gene>
<protein>
    <submittedName>
        <fullName evidence="1">Uncharacterized protein</fullName>
    </submittedName>
</protein>